<dbReference type="InterPro" id="IPR025624">
    <property type="entry name" value="PcfK"/>
</dbReference>
<dbReference type="Pfam" id="PF14058">
    <property type="entry name" value="PcfK"/>
    <property type="match status" value="1"/>
</dbReference>
<feature type="coiled-coil region" evidence="1">
    <location>
        <begin position="153"/>
        <end position="181"/>
    </location>
</feature>
<proteinExistence type="predicted"/>
<name>A0AAJ1ENC9_MEDGN</name>
<feature type="compositionally biased region" description="Basic and acidic residues" evidence="2">
    <location>
        <begin position="254"/>
        <end position="302"/>
    </location>
</feature>
<evidence type="ECO:0000313" key="3">
    <source>
        <dbReference type="EMBL" id="MCB5492784.1"/>
    </source>
</evidence>
<sequence length="323" mass="37638">MGENVKHFSLEEKNDNTYGWPWNEVVKTFLQSHYNDEEKQCSIKIRNKEYKILKRESVTVFYDADGNTLFDVTNDRLEKEYESGVSDAEEELENNVPVEPMGKIMEETEQEAFEAVTSEGEKNIKDEEFIPMGTASLADIVEGLPAPTDEAIKKAEEENAKPLKQRAKEKLEEELKNAKDKNFADPVITYLLKRCEEDDGLAEDVLQNHKTWEKCYGYIYEQARKQKSGNCAVVRDDVVYEWAEDYFHLDDKAIEEKKKKEEKERRKSQKQETEKRKQQNSKQKPDKEKTSEKTPDAKSVKEVKKKTPKKNEPEGQMSLFDLL</sequence>
<gene>
    <name evidence="3" type="ORF">LIQ10_03365</name>
</gene>
<evidence type="ECO:0000313" key="4">
    <source>
        <dbReference type="Proteomes" id="UP001297422"/>
    </source>
</evidence>
<protein>
    <submittedName>
        <fullName evidence="3">PcfK-like family protein</fullName>
    </submittedName>
</protein>
<dbReference type="Proteomes" id="UP001297422">
    <property type="component" value="Unassembled WGS sequence"/>
</dbReference>
<evidence type="ECO:0000256" key="1">
    <source>
        <dbReference type="SAM" id="Coils"/>
    </source>
</evidence>
<comment type="caution">
    <text evidence="3">The sequence shown here is derived from an EMBL/GenBank/DDBJ whole genome shotgun (WGS) entry which is preliminary data.</text>
</comment>
<dbReference type="AlphaFoldDB" id="A0AAJ1ENC9"/>
<feature type="region of interest" description="Disordered" evidence="2">
    <location>
        <begin position="254"/>
        <end position="323"/>
    </location>
</feature>
<accession>A0AAJ1ENC9</accession>
<dbReference type="EMBL" id="JAJBNC010000004">
    <property type="protein sequence ID" value="MCB5492784.1"/>
    <property type="molecule type" value="Genomic_DNA"/>
</dbReference>
<dbReference type="RefSeq" id="WP_173878602.1">
    <property type="nucleotide sequence ID" value="NZ_JAAIMT010000003.1"/>
</dbReference>
<organism evidence="3 4">
    <name type="scientific">Mediterraneibacter gnavus</name>
    <name type="common">Ruminococcus gnavus</name>
    <dbReference type="NCBI Taxonomy" id="33038"/>
    <lineage>
        <taxon>Bacteria</taxon>
        <taxon>Bacillati</taxon>
        <taxon>Bacillota</taxon>
        <taxon>Clostridia</taxon>
        <taxon>Lachnospirales</taxon>
        <taxon>Lachnospiraceae</taxon>
        <taxon>Mediterraneibacter</taxon>
    </lineage>
</organism>
<keyword evidence="1" id="KW-0175">Coiled coil</keyword>
<evidence type="ECO:0000256" key="2">
    <source>
        <dbReference type="SAM" id="MobiDB-lite"/>
    </source>
</evidence>
<reference evidence="3" key="1">
    <citation type="submission" date="2021-10" db="EMBL/GenBank/DDBJ databases">
        <title>Collection of gut derived symbiotic bacterial strains cultured from healthy donors.</title>
        <authorList>
            <person name="Lin H."/>
            <person name="Littmann E."/>
            <person name="Claire K."/>
            <person name="Pamer E."/>
        </authorList>
    </citation>
    <scope>NUCLEOTIDE SEQUENCE</scope>
    <source>
        <strain evidence="3">MSK.23.4</strain>
    </source>
</reference>